<dbReference type="Pfam" id="PF02077">
    <property type="entry name" value="SURF4"/>
    <property type="match status" value="1"/>
</dbReference>
<evidence type="ECO:0000256" key="2">
    <source>
        <dbReference type="ARBA" id="ARBA00006945"/>
    </source>
</evidence>
<keyword evidence="5 6" id="KW-0472">Membrane</keyword>
<sequence length="275" mass="30669">MAVTQAGIRWLQKAEDLGEEVARRCRPFLPSVARSCLVATFFEDALRMWFQWVEQQAILQDHHHCSAEIAVAIVLLNLVGQLVGCGLVLLHLFTNFAVTLLAGLVLLQAHIYEVPLRLHLMLRNCSLLGGLLLLHVENKEAVASRIYGAGAGLPFLVGQRSQQLMQLTGRILLALMYLTLFQQYFSIAAMALNGFGLILMSSIVMGYRTRLAALCLSLILTMWNVTTNAWWLTDGDTRDLLKYNCFHTLSVVGGLLMVVVLGPGEVSLEQYKKQW</sequence>
<reference evidence="7" key="1">
    <citation type="submission" date="2025-08" db="UniProtKB">
        <authorList>
            <consortium name="RefSeq"/>
        </authorList>
    </citation>
    <scope>IDENTIFICATION</scope>
</reference>
<protein>
    <submittedName>
        <fullName evidence="7">Surfeit locus protein 4 homolog</fullName>
    </submittedName>
</protein>
<feature type="transmembrane region" description="Helical" evidence="6">
    <location>
        <begin position="171"/>
        <end position="199"/>
    </location>
</feature>
<evidence type="ECO:0000256" key="3">
    <source>
        <dbReference type="ARBA" id="ARBA00022692"/>
    </source>
</evidence>
<dbReference type="AlphaFoldDB" id="A0A6P4F7J3"/>
<dbReference type="RefSeq" id="XP_016983308.2">
    <property type="nucleotide sequence ID" value="XM_017127819.2"/>
</dbReference>
<proteinExistence type="inferred from homology"/>
<feature type="transmembrane region" description="Helical" evidence="6">
    <location>
        <begin position="243"/>
        <end position="262"/>
    </location>
</feature>
<evidence type="ECO:0000313" key="7">
    <source>
        <dbReference type="RefSeq" id="XP_016983308.1"/>
    </source>
</evidence>
<name>A0A6P4F7J3_DRORH</name>
<evidence type="ECO:0000256" key="4">
    <source>
        <dbReference type="ARBA" id="ARBA00022989"/>
    </source>
</evidence>
<keyword evidence="4 6" id="KW-1133">Transmembrane helix</keyword>
<feature type="transmembrane region" description="Helical" evidence="6">
    <location>
        <begin position="211"/>
        <end position="231"/>
    </location>
</feature>
<evidence type="ECO:0000256" key="5">
    <source>
        <dbReference type="ARBA" id="ARBA00023136"/>
    </source>
</evidence>
<comment type="subcellular location">
    <subcellularLocation>
        <location evidence="1">Membrane</location>
        <topology evidence="1">Multi-pass membrane protein</topology>
    </subcellularLocation>
</comment>
<gene>
    <name evidence="7" type="primary">LOC108047578</name>
</gene>
<keyword evidence="3 6" id="KW-0812">Transmembrane</keyword>
<dbReference type="GeneID" id="108047578"/>
<feature type="transmembrane region" description="Helical" evidence="6">
    <location>
        <begin position="96"/>
        <end position="114"/>
    </location>
</feature>
<comment type="similarity">
    <text evidence="2">Belongs to the SURF4 family.</text>
</comment>
<dbReference type="OMA" id="KYNCFHT"/>
<evidence type="ECO:0000256" key="6">
    <source>
        <dbReference type="SAM" id="Phobius"/>
    </source>
</evidence>
<accession>A0A6P4F7J3</accession>
<dbReference type="InterPro" id="IPR002995">
    <property type="entry name" value="Surf4"/>
</dbReference>
<dbReference type="OrthoDB" id="7859621at2759"/>
<dbReference type="RefSeq" id="XP_016983308.1">
    <property type="nucleotide sequence ID" value="XM_017127819.1"/>
</dbReference>
<evidence type="ECO:0000256" key="1">
    <source>
        <dbReference type="ARBA" id="ARBA00004141"/>
    </source>
</evidence>
<dbReference type="GO" id="GO:0016020">
    <property type="term" value="C:membrane"/>
    <property type="evidence" value="ECO:0007669"/>
    <property type="project" value="UniProtKB-SubCell"/>
</dbReference>
<organism evidence="7">
    <name type="scientific">Drosophila rhopaloa</name>
    <name type="common">Fruit fly</name>
    <dbReference type="NCBI Taxonomy" id="1041015"/>
    <lineage>
        <taxon>Eukaryota</taxon>
        <taxon>Metazoa</taxon>
        <taxon>Ecdysozoa</taxon>
        <taxon>Arthropoda</taxon>
        <taxon>Hexapoda</taxon>
        <taxon>Insecta</taxon>
        <taxon>Pterygota</taxon>
        <taxon>Neoptera</taxon>
        <taxon>Endopterygota</taxon>
        <taxon>Diptera</taxon>
        <taxon>Brachycera</taxon>
        <taxon>Muscomorpha</taxon>
        <taxon>Ephydroidea</taxon>
        <taxon>Drosophilidae</taxon>
        <taxon>Drosophila</taxon>
        <taxon>Sophophora</taxon>
    </lineage>
</organism>